<name>R8BG64_PHAM7</name>
<dbReference type="RefSeq" id="XP_007916928.1">
    <property type="nucleotide sequence ID" value="XM_007918737.1"/>
</dbReference>
<keyword evidence="3" id="KW-1185">Reference proteome</keyword>
<dbReference type="HOGENOM" id="CLU_1020088_0_0_1"/>
<evidence type="ECO:0000259" key="1">
    <source>
        <dbReference type="Pfam" id="PF20150"/>
    </source>
</evidence>
<dbReference type="PANTHER" id="PTHR35910">
    <property type="entry name" value="2EXR DOMAIN-CONTAINING PROTEIN"/>
    <property type="match status" value="1"/>
</dbReference>
<dbReference type="EMBL" id="KB933223">
    <property type="protein sequence ID" value="EON98282.1"/>
    <property type="molecule type" value="Genomic_DNA"/>
</dbReference>
<accession>R8BG64</accession>
<dbReference type="PANTHER" id="PTHR35910:SF6">
    <property type="entry name" value="2EXR DOMAIN-CONTAINING PROTEIN"/>
    <property type="match status" value="1"/>
</dbReference>
<gene>
    <name evidence="2" type="ORF">UCRPA7_6198</name>
</gene>
<organism evidence="2 3">
    <name type="scientific">Phaeoacremonium minimum (strain UCR-PA7)</name>
    <name type="common">Esca disease fungus</name>
    <name type="synonym">Togninia minima</name>
    <dbReference type="NCBI Taxonomy" id="1286976"/>
    <lineage>
        <taxon>Eukaryota</taxon>
        <taxon>Fungi</taxon>
        <taxon>Dikarya</taxon>
        <taxon>Ascomycota</taxon>
        <taxon>Pezizomycotina</taxon>
        <taxon>Sordariomycetes</taxon>
        <taxon>Sordariomycetidae</taxon>
        <taxon>Togniniales</taxon>
        <taxon>Togniniaceae</taxon>
        <taxon>Phaeoacremonium</taxon>
    </lineage>
</organism>
<dbReference type="OrthoDB" id="3473305at2759"/>
<feature type="domain" description="2EXR" evidence="1">
    <location>
        <begin position="4"/>
        <end position="73"/>
    </location>
</feature>
<sequence length="273" mass="31067">MVTTFGDLPVEIREAIYQHTLEDTPEVWVLSQRKDDAEWPPAPHVLTGFPTIMRICYESRAVALKHVRLAKLPLENGSQLLVPCRKFRPEFDYMYADSPLEALTVRILPDHPTVIFRSVQHMAFPADAVIRNWKSLYRHFRKFTTLKDVSIVFGPHYGPSPGWLEDEEDEPSLGFGGHCGHYRLTKCPEAGLRLRVDSQTTTPAKKTIAGMRRDVDVITRLGRLVYQNEGSGERLEQIGPLAIKTMIMARLGKFFGDVDIQTYVQPMVESSRS</sequence>
<dbReference type="AlphaFoldDB" id="R8BG64"/>
<evidence type="ECO:0000313" key="3">
    <source>
        <dbReference type="Proteomes" id="UP000014074"/>
    </source>
</evidence>
<evidence type="ECO:0000313" key="2">
    <source>
        <dbReference type="EMBL" id="EON98282.1"/>
    </source>
</evidence>
<protein>
    <recommendedName>
        <fullName evidence="1">2EXR domain-containing protein</fullName>
    </recommendedName>
</protein>
<dbReference type="Proteomes" id="UP000014074">
    <property type="component" value="Unassembled WGS sequence"/>
</dbReference>
<proteinExistence type="predicted"/>
<dbReference type="KEGG" id="tmn:UCRPA7_6198"/>
<dbReference type="GeneID" id="19326828"/>
<dbReference type="Pfam" id="PF20150">
    <property type="entry name" value="2EXR"/>
    <property type="match status" value="1"/>
</dbReference>
<dbReference type="InterPro" id="IPR045518">
    <property type="entry name" value="2EXR"/>
</dbReference>
<reference evidence="3" key="1">
    <citation type="journal article" date="2013" name="Genome Announc.">
        <title>Draft genome sequence of the ascomycete Phaeoacremonium aleophilum strain UCR-PA7, a causal agent of the esca disease complex in grapevines.</title>
        <authorList>
            <person name="Blanco-Ulate B."/>
            <person name="Rolshausen P."/>
            <person name="Cantu D."/>
        </authorList>
    </citation>
    <scope>NUCLEOTIDE SEQUENCE [LARGE SCALE GENOMIC DNA]</scope>
    <source>
        <strain evidence="3">UCR-PA7</strain>
    </source>
</reference>